<comment type="caution">
    <text evidence="1">The sequence shown here is derived from an EMBL/GenBank/DDBJ whole genome shotgun (WGS) entry which is preliminary data.</text>
</comment>
<dbReference type="EMBL" id="WEHX01000013">
    <property type="protein sequence ID" value="KAB7661920.1"/>
    <property type="molecule type" value="Genomic_DNA"/>
</dbReference>
<dbReference type="RefSeq" id="WP_152157852.1">
    <property type="nucleotide sequence ID" value="NZ_WEHX01000013.1"/>
</dbReference>
<evidence type="ECO:0000313" key="2">
    <source>
        <dbReference type="Proteomes" id="UP000430564"/>
    </source>
</evidence>
<protein>
    <submittedName>
        <fullName evidence="1">Uncharacterized protein</fullName>
    </submittedName>
</protein>
<dbReference type="AlphaFoldDB" id="A0A6I1EVL7"/>
<reference evidence="1 2" key="1">
    <citation type="submission" date="2019-10" db="EMBL/GenBank/DDBJ databases">
        <title>Genome diversity of Sutterella seckii.</title>
        <authorList>
            <person name="Chaplin A.V."/>
            <person name="Sokolova S.R."/>
            <person name="Mosin K.A."/>
            <person name="Ivanova E.L."/>
            <person name="Kochetkova T.O."/>
            <person name="Goltsov A.Y."/>
            <person name="Trofimov D.Y."/>
            <person name="Efimov B.A."/>
        </authorList>
    </citation>
    <scope>NUCLEOTIDE SEQUENCE [LARGE SCALE GENOMIC DNA]</scope>
    <source>
        <strain evidence="1 2">ASD393</strain>
    </source>
</reference>
<dbReference type="OrthoDB" id="9928526at2"/>
<name>A0A6I1EVL7_9BURK</name>
<evidence type="ECO:0000313" key="1">
    <source>
        <dbReference type="EMBL" id="KAB7661920.1"/>
    </source>
</evidence>
<accession>A0A6I1EVL7</accession>
<dbReference type="Proteomes" id="UP000430564">
    <property type="component" value="Unassembled WGS sequence"/>
</dbReference>
<organism evidence="1 2">
    <name type="scientific">Sutterella seckii</name>
    <dbReference type="NCBI Taxonomy" id="1944635"/>
    <lineage>
        <taxon>Bacteria</taxon>
        <taxon>Pseudomonadati</taxon>
        <taxon>Pseudomonadota</taxon>
        <taxon>Betaproteobacteria</taxon>
        <taxon>Burkholderiales</taxon>
        <taxon>Sutterellaceae</taxon>
        <taxon>Sutterella</taxon>
    </lineage>
</organism>
<sequence length="109" mass="11612">MGSLSLIRDHSSFTRMIWISWSDGSSLKEGVSIDSVEGQADPELRLGEAGREALASAAFQSVEKRSVGSEARAVGEEKGNFMLPGSILNSSEDAPQCSDLSDISILTLH</sequence>
<gene>
    <name evidence="1" type="ORF">GBM95_03725</name>
</gene>
<proteinExistence type="predicted"/>